<dbReference type="CDD" id="cd00093">
    <property type="entry name" value="HTH_XRE"/>
    <property type="match status" value="1"/>
</dbReference>
<dbReference type="Pfam" id="PF17765">
    <property type="entry name" value="MLTR_LBD"/>
    <property type="match status" value="1"/>
</dbReference>
<gene>
    <name evidence="2" type="ORF">SAMN05216276_1015119</name>
</gene>
<dbReference type="AlphaFoldDB" id="A0A239H850"/>
<feature type="domain" description="HTH cro/C1-type" evidence="1">
    <location>
        <begin position="37"/>
        <end position="84"/>
    </location>
</feature>
<dbReference type="Pfam" id="PF13560">
    <property type="entry name" value="HTH_31"/>
    <property type="match status" value="1"/>
</dbReference>
<dbReference type="Gene3D" id="3.30.450.180">
    <property type="match status" value="1"/>
</dbReference>
<evidence type="ECO:0000313" key="3">
    <source>
        <dbReference type="Proteomes" id="UP000198282"/>
    </source>
</evidence>
<dbReference type="SUPFAM" id="SSF47413">
    <property type="entry name" value="lambda repressor-like DNA-binding domains"/>
    <property type="match status" value="1"/>
</dbReference>
<sequence length="302" mass="33747">MMTQNAELGEFLRNRRAQIKPESVGLPATSPYRRVPGLRREELAHLAGVSADYYTRLEQGRSITPSESVLEAVAAALRLNFAERAHLFDLARPQPVCARRRVAEGQRVRSGIYQLMNALPGQPAFVLDRRMDVLACNGVGRVLLTDFDALPPAHRNLVRWIILDESARVLYRDWDDVARQLVGIMRLCAGRHPRDSRIVEVVSELRAKSEDFRRLWADHHVVERAFGTKRFHHPLVGDMELDYEVLLTAIDPEQVLLIYTAKPGSPSQEAMNLLASWAVPAQTPLDAAGTAAADAARPHQSG</sequence>
<reference evidence="2 3" key="1">
    <citation type="submission" date="2017-06" db="EMBL/GenBank/DDBJ databases">
        <authorList>
            <person name="Kim H.J."/>
            <person name="Triplett B.A."/>
        </authorList>
    </citation>
    <scope>NUCLEOTIDE SEQUENCE [LARGE SCALE GENOMIC DNA]</scope>
    <source>
        <strain evidence="2 3">CGMCC 4.2132</strain>
    </source>
</reference>
<dbReference type="PANTHER" id="PTHR35010">
    <property type="entry name" value="BLL4672 PROTEIN-RELATED"/>
    <property type="match status" value="1"/>
</dbReference>
<dbReference type="InterPro" id="IPR001387">
    <property type="entry name" value="Cro/C1-type_HTH"/>
</dbReference>
<keyword evidence="3" id="KW-1185">Reference proteome</keyword>
<dbReference type="InterPro" id="IPR010982">
    <property type="entry name" value="Lambda_DNA-bd_dom_sf"/>
</dbReference>
<name>A0A239H850_9ACTN</name>
<accession>A0A239H850</accession>
<evidence type="ECO:0000313" key="2">
    <source>
        <dbReference type="EMBL" id="SNS76993.1"/>
    </source>
</evidence>
<protein>
    <submittedName>
        <fullName evidence="2">Helix-turn-helix domain-containing protein</fullName>
    </submittedName>
</protein>
<dbReference type="EMBL" id="FZOD01000015">
    <property type="protein sequence ID" value="SNS76993.1"/>
    <property type="molecule type" value="Genomic_DNA"/>
</dbReference>
<proteinExistence type="predicted"/>
<dbReference type="GO" id="GO:0003677">
    <property type="term" value="F:DNA binding"/>
    <property type="evidence" value="ECO:0007669"/>
    <property type="project" value="InterPro"/>
</dbReference>
<organism evidence="2 3">
    <name type="scientific">Streptosporangium subroseum</name>
    <dbReference type="NCBI Taxonomy" id="106412"/>
    <lineage>
        <taxon>Bacteria</taxon>
        <taxon>Bacillati</taxon>
        <taxon>Actinomycetota</taxon>
        <taxon>Actinomycetes</taxon>
        <taxon>Streptosporangiales</taxon>
        <taxon>Streptosporangiaceae</taxon>
        <taxon>Streptosporangium</taxon>
    </lineage>
</organism>
<dbReference type="PROSITE" id="PS50943">
    <property type="entry name" value="HTH_CROC1"/>
    <property type="match status" value="1"/>
</dbReference>
<dbReference type="SMART" id="SM00530">
    <property type="entry name" value="HTH_XRE"/>
    <property type="match status" value="1"/>
</dbReference>
<dbReference type="PANTHER" id="PTHR35010:SF2">
    <property type="entry name" value="BLL4672 PROTEIN"/>
    <property type="match status" value="1"/>
</dbReference>
<dbReference type="Proteomes" id="UP000198282">
    <property type="component" value="Unassembled WGS sequence"/>
</dbReference>
<evidence type="ECO:0000259" key="1">
    <source>
        <dbReference type="PROSITE" id="PS50943"/>
    </source>
</evidence>
<dbReference type="Gene3D" id="1.10.260.40">
    <property type="entry name" value="lambda repressor-like DNA-binding domains"/>
    <property type="match status" value="1"/>
</dbReference>
<dbReference type="InterPro" id="IPR041413">
    <property type="entry name" value="MLTR_LBD"/>
</dbReference>